<name>A0A8J2S6E7_9CRUS</name>
<proteinExistence type="predicted"/>
<dbReference type="GO" id="GO:0043565">
    <property type="term" value="F:sequence-specific DNA binding"/>
    <property type="evidence" value="ECO:0007669"/>
    <property type="project" value="InterPro"/>
</dbReference>
<feature type="domain" description="MI" evidence="2">
    <location>
        <begin position="587"/>
        <end position="710"/>
    </location>
</feature>
<evidence type="ECO:0000259" key="2">
    <source>
        <dbReference type="PROSITE" id="PS51366"/>
    </source>
</evidence>
<evidence type="ECO:0000313" key="4">
    <source>
        <dbReference type="Proteomes" id="UP000789390"/>
    </source>
</evidence>
<organism evidence="3 4">
    <name type="scientific">Daphnia galeata</name>
    <dbReference type="NCBI Taxonomy" id="27404"/>
    <lineage>
        <taxon>Eukaryota</taxon>
        <taxon>Metazoa</taxon>
        <taxon>Ecdysozoa</taxon>
        <taxon>Arthropoda</taxon>
        <taxon>Crustacea</taxon>
        <taxon>Branchiopoda</taxon>
        <taxon>Diplostraca</taxon>
        <taxon>Cladocera</taxon>
        <taxon>Anomopoda</taxon>
        <taxon>Daphniidae</taxon>
        <taxon>Daphnia</taxon>
    </lineage>
</organism>
<dbReference type="PROSITE" id="PS51366">
    <property type="entry name" value="MI"/>
    <property type="match status" value="1"/>
</dbReference>
<dbReference type="InterPro" id="IPR016024">
    <property type="entry name" value="ARM-type_fold"/>
</dbReference>
<dbReference type="GO" id="GO:0008270">
    <property type="term" value="F:zinc ion binding"/>
    <property type="evidence" value="ECO:0007669"/>
    <property type="project" value="UniProtKB-KW"/>
</dbReference>
<dbReference type="SMART" id="SM00544">
    <property type="entry name" value="MA3"/>
    <property type="match status" value="1"/>
</dbReference>
<dbReference type="Proteomes" id="UP000789390">
    <property type="component" value="Unassembled WGS sequence"/>
</dbReference>
<dbReference type="EMBL" id="CAKKLH010000340">
    <property type="protein sequence ID" value="CAH0113497.1"/>
    <property type="molecule type" value="Genomic_DNA"/>
</dbReference>
<dbReference type="Pfam" id="PF02847">
    <property type="entry name" value="MA3"/>
    <property type="match status" value="1"/>
</dbReference>
<evidence type="ECO:0000313" key="3">
    <source>
        <dbReference type="EMBL" id="CAH0113497.1"/>
    </source>
</evidence>
<protein>
    <recommendedName>
        <fullName evidence="2">MI domain-containing protein</fullName>
    </recommendedName>
</protein>
<keyword evidence="4" id="KW-1185">Reference proteome</keyword>
<keyword evidence="1" id="KW-0175">Coiled coil</keyword>
<accession>A0A8J2S6E7</accession>
<dbReference type="InterPro" id="IPR008906">
    <property type="entry name" value="HATC_C_dom"/>
</dbReference>
<reference evidence="3" key="1">
    <citation type="submission" date="2021-11" db="EMBL/GenBank/DDBJ databases">
        <authorList>
            <person name="Schell T."/>
        </authorList>
    </citation>
    <scope>NUCLEOTIDE SEQUENCE</scope>
    <source>
        <strain evidence="3">M5</strain>
    </source>
</reference>
<evidence type="ECO:0000256" key="1">
    <source>
        <dbReference type="SAM" id="Coils"/>
    </source>
</evidence>
<feature type="coiled-coil region" evidence="1">
    <location>
        <begin position="750"/>
        <end position="784"/>
    </location>
</feature>
<dbReference type="InterPro" id="IPR026516">
    <property type="entry name" value="THAP1/10"/>
</dbReference>
<dbReference type="SUPFAM" id="SSF53098">
    <property type="entry name" value="Ribonuclease H-like"/>
    <property type="match status" value="1"/>
</dbReference>
<gene>
    <name evidence="3" type="ORF">DGAL_LOCUS17393</name>
</gene>
<dbReference type="PANTHER" id="PTHR46600">
    <property type="entry name" value="THAP DOMAIN-CONTAINING"/>
    <property type="match status" value="1"/>
</dbReference>
<dbReference type="InterPro" id="IPR003891">
    <property type="entry name" value="Initiation_fac_eIF4g_MI"/>
</dbReference>
<dbReference type="GO" id="GO:0005654">
    <property type="term" value="C:nucleoplasm"/>
    <property type="evidence" value="ECO:0007669"/>
    <property type="project" value="UniProtKB-SubCell"/>
</dbReference>
<dbReference type="Pfam" id="PF05699">
    <property type="entry name" value="Dimer_Tnp_hAT"/>
    <property type="match status" value="1"/>
</dbReference>
<dbReference type="Gene3D" id="1.25.40.180">
    <property type="match status" value="1"/>
</dbReference>
<dbReference type="InterPro" id="IPR012337">
    <property type="entry name" value="RNaseH-like_sf"/>
</dbReference>
<dbReference type="GO" id="GO:0046983">
    <property type="term" value="F:protein dimerization activity"/>
    <property type="evidence" value="ECO:0007669"/>
    <property type="project" value="InterPro"/>
</dbReference>
<dbReference type="PANTHER" id="PTHR46600:SF1">
    <property type="entry name" value="THAP DOMAIN-CONTAINING PROTEIN 1"/>
    <property type="match status" value="1"/>
</dbReference>
<dbReference type="SUPFAM" id="SSF57716">
    <property type="entry name" value="Glucocorticoid receptor-like (DNA-binding domain)"/>
    <property type="match status" value="1"/>
</dbReference>
<sequence>MRKRNPPMEDSKMLRMEVATYLAIPDIAEHQTADFNLLLWWKDRQSMFPKLSKVARKVFCIMPSAAMNERLNSTAGRTLTADRSCLTPQNVDMNENVVETWLKAFSDNSFVTGFSKYFKVTKNLRICSLHFEAKFVNEKTKKLITNAIPTIFQLPTHHSTKASCHKKLQVVNACTTATNVDRTPLSNLNGRLKCVPSIKVTSSDKTGSSFFARDLHQHSTSTHSNTISGDVGYNFSLPSANTNDTTVDYNKDHEIDQNYKSTSHSNALSGDVELSLLSATTSDSTMDYLFDHDLDRNGTSTSHSNAYRCDSELSLLSATTRDIAVDHDFYHSFNENGRSTSNSNEFNGDVEFDLSILTEATSDTTLDSFGHDLDENGRSTSHSNVVQGHLELSLLSGTTSDITLDSFGHDLDPNGRSTSYSNNLGGDLQLSLLNATTGDTTVNSFGHDFDQNGRSTSHSNALTGDLDMSLLSATTSDKTLNSFGHELQPNDRSTSHYNDLGGDLELSYLSVTQKDTTADSFSNEIGIDSSVVHLLDSSILDLDNSSTVLKEDSLLHPNCNSISQPPKTDDCRFPKFSSNIIPDPVTSFNREIFLILQNYKKTGDCNAANSHLHELQVESFHNELVYTIVMEAVDSELEVDETRWLKLLTSFMLAKIIPNDQLKKAMLKIFDKLEWIHRNIPNGIRKLVRFCNKCQTAGIMEAEMISILNYNCLKTAVKEVVSSNNTNEVTKEPKEYKEKKKKKILSKDPLTNNRMLVRKLRHQVENLENQIKQLENLVGLQTIKLCKLDKRMTAAIKSLVNVFEEECDKQSEQNAKASFLLCQVIDFFSVEFQISIKLIFCFCKLLNFNKDTCRVRYCQWTLKYSIAVQGRSPTLYNFLRTHNVLTLPCRTTIISYTGNTHKERSE</sequence>
<dbReference type="SUPFAM" id="SSF48371">
    <property type="entry name" value="ARM repeat"/>
    <property type="match status" value="1"/>
</dbReference>
<dbReference type="AlphaFoldDB" id="A0A8J2S6E7"/>
<dbReference type="OrthoDB" id="6390105at2759"/>
<comment type="caution">
    <text evidence="3">The sequence shown here is derived from an EMBL/GenBank/DDBJ whole genome shotgun (WGS) entry which is preliminary data.</text>
</comment>